<dbReference type="Pfam" id="PF07727">
    <property type="entry name" value="RVT_2"/>
    <property type="match status" value="1"/>
</dbReference>
<dbReference type="PANTHER" id="PTHR43383">
    <property type="entry name" value="NODULIN 6"/>
    <property type="match status" value="1"/>
</dbReference>
<dbReference type="AlphaFoldDB" id="A0A438DBB1"/>
<proteinExistence type="predicted"/>
<accession>A0A438DBB1</accession>
<evidence type="ECO:0000259" key="2">
    <source>
        <dbReference type="Pfam" id="PF07727"/>
    </source>
</evidence>
<gene>
    <name evidence="3" type="primary">POLX_1390</name>
    <name evidence="3" type="ORF">CK203_086348</name>
</gene>
<evidence type="ECO:0000256" key="1">
    <source>
        <dbReference type="SAM" id="MobiDB-lite"/>
    </source>
</evidence>
<feature type="domain" description="Reverse transcriptase Ty1/copia-type" evidence="2">
    <location>
        <begin position="90"/>
        <end position="193"/>
    </location>
</feature>
<organism evidence="3 4">
    <name type="scientific">Vitis vinifera</name>
    <name type="common">Grape</name>
    <dbReference type="NCBI Taxonomy" id="29760"/>
    <lineage>
        <taxon>Eukaryota</taxon>
        <taxon>Viridiplantae</taxon>
        <taxon>Streptophyta</taxon>
        <taxon>Embryophyta</taxon>
        <taxon>Tracheophyta</taxon>
        <taxon>Spermatophyta</taxon>
        <taxon>Magnoliopsida</taxon>
        <taxon>eudicotyledons</taxon>
        <taxon>Gunneridae</taxon>
        <taxon>Pentapetalae</taxon>
        <taxon>rosids</taxon>
        <taxon>Vitales</taxon>
        <taxon>Vitaceae</taxon>
        <taxon>Viteae</taxon>
        <taxon>Vitis</taxon>
    </lineage>
</organism>
<name>A0A438DBB1_VITVI</name>
<protein>
    <submittedName>
        <fullName evidence="3">Retrovirus-related Pol polyprotein from transposon TNT 1-94</fullName>
    </submittedName>
</protein>
<dbReference type="Proteomes" id="UP000288805">
    <property type="component" value="Unassembled WGS sequence"/>
</dbReference>
<reference evidence="3 4" key="1">
    <citation type="journal article" date="2018" name="PLoS Genet.">
        <title>Population sequencing reveals clonal diversity and ancestral inbreeding in the grapevine cultivar Chardonnay.</title>
        <authorList>
            <person name="Roach M.J."/>
            <person name="Johnson D.L."/>
            <person name="Bohlmann J."/>
            <person name="van Vuuren H.J."/>
            <person name="Jones S.J."/>
            <person name="Pretorius I.S."/>
            <person name="Schmidt S.A."/>
            <person name="Borneman A.R."/>
        </authorList>
    </citation>
    <scope>NUCLEOTIDE SEQUENCE [LARGE SCALE GENOMIC DNA]</scope>
    <source>
        <strain evidence="4">cv. Chardonnay</strain>
        <tissue evidence="3">Leaf</tissue>
    </source>
</reference>
<evidence type="ECO:0000313" key="4">
    <source>
        <dbReference type="Proteomes" id="UP000288805"/>
    </source>
</evidence>
<sequence>MSQLSQIPESTSPPSGKQVPNSTRPILVCSRKKATIIEHILNTIAIPKTLSKTLNGKEWKQAMRVEMEALERNGTWDVVGFIKREESSMMQTYGVDYQETFTPVVKMNTLRVLLSLAAQFDWELQQFDVKNVFLHGELKEEIYMDLSLGFNMHLKGKKVCKLKKALYGLKQFPQAWFGRFVKVMITIGYKQSHSD</sequence>
<comment type="caution">
    <text evidence="3">The sequence shown here is derived from an EMBL/GenBank/DDBJ whole genome shotgun (WGS) entry which is preliminary data.</text>
</comment>
<dbReference type="EMBL" id="QGNW01001708">
    <property type="protein sequence ID" value="RVW32741.1"/>
    <property type="molecule type" value="Genomic_DNA"/>
</dbReference>
<dbReference type="PANTHER" id="PTHR43383:SF2">
    <property type="entry name" value="AMIDOHYDROLASE 2 FAMILY PROTEIN"/>
    <property type="match status" value="1"/>
</dbReference>
<dbReference type="InterPro" id="IPR013103">
    <property type="entry name" value="RVT_2"/>
</dbReference>
<evidence type="ECO:0000313" key="3">
    <source>
        <dbReference type="EMBL" id="RVW32741.1"/>
    </source>
</evidence>
<feature type="region of interest" description="Disordered" evidence="1">
    <location>
        <begin position="1"/>
        <end position="24"/>
    </location>
</feature>